<dbReference type="SUPFAM" id="SSF158745">
    <property type="entry name" value="LanC-like"/>
    <property type="match status" value="1"/>
</dbReference>
<evidence type="ECO:0000313" key="3">
    <source>
        <dbReference type="Proteomes" id="UP001596956"/>
    </source>
</evidence>
<protein>
    <submittedName>
        <fullName evidence="2">Type 2 lanthipeptide synthetase LanM</fullName>
    </submittedName>
</protein>
<dbReference type="EMBL" id="JBHTHR010000091">
    <property type="protein sequence ID" value="MFD0800732.1"/>
    <property type="molecule type" value="Genomic_DNA"/>
</dbReference>
<sequence>MTHVDEGFLTRAVDACLERKADVFGGFYRPFVADCARRVARWEAEWSARRRERVDLARVTPPLLDGAMDQLHRIGIRALITAFRAQREEPGALDYAGFHTRISGDDGRKTLLEAFPELDRLLHLVTARHLRHTGEVLEAAAADHSDLAAALGAGGHVVGILPGLGDPHRGGRSVCVVRWDNGVDTVYKPQPRSCHRLLQALQELLDPNGSFFGPLCPPALVRDDVVWQGYVTGTDIRAPGEDTAEAAARYFRRFGRSAALLSLLGTNDLHHENVIATSEGPVVIDLETLVSLPERTAEGDRGVLPRDIELSPLNTLLFPVRNMGGHIDVDLSALGTVRTEQSQRLKSFTVVDAGTDDIRFATQPAAVAPGGANIAAAGEQIDPRIWVDHITSGFAEARELLERHRDAVIDQVGRGDWSVRQILRPTFIYGRFLEASTHPAYLADRADRAALFDKLPHRQRGVAPEAAAAAVRAESAALVDLDVPFFEVEADAPDLCVNGTAERIGGAVAASPREALLSRIDRTLARPPGRDLSYIRYSLASSVDDIWETGARRGRRRAVVSGALPELWDTRAWHRLMADLVVEAQGGLAWMMPRLYGPGLRLDGANTLLYEGGGLLVYLAQAAACGQDTGIDAGAVYAGAAPEPVASEPFPLAVSPFTGLLSTRVTGLELRRRGAATGVPLPVAALPDASGLAVEEMSLEDFDYVNGFGGYLVYAAAYDDPGGPLPQTLALEPLLRRLVEFDGPPEEQPGDVGLAHGRFGRIAAISAHVARGTDTDGRARAHLERFAEAYLRRRWRDDALRDPASEATWCKGYAGIAAAAADMLTCLDVPRAEIRRELQPEVERVVSAELSPDLSLCHGAAGRTAMLCRLADQLDWPELRTQARRLSDAFLERYGADGWGSGIGSAPELPGFMLGVSGWLYSRLMLEDPAVRLPRCLGGR</sequence>
<comment type="caution">
    <text evidence="2">The sequence shown here is derived from an EMBL/GenBank/DDBJ whole genome shotgun (WGS) entry which is preliminary data.</text>
</comment>
<dbReference type="Gene3D" id="1.50.10.20">
    <property type="match status" value="1"/>
</dbReference>
<dbReference type="Proteomes" id="UP001596956">
    <property type="component" value="Unassembled WGS sequence"/>
</dbReference>
<proteinExistence type="predicted"/>
<dbReference type="SMART" id="SM01260">
    <property type="entry name" value="LANC_like"/>
    <property type="match status" value="1"/>
</dbReference>
<feature type="domain" description="Lantibiotic biosynthesis protein dehydration" evidence="1">
    <location>
        <begin position="115"/>
        <end position="488"/>
    </location>
</feature>
<dbReference type="Pfam" id="PF13575">
    <property type="entry name" value="DUF4135"/>
    <property type="match status" value="1"/>
</dbReference>
<reference evidence="3" key="1">
    <citation type="journal article" date="2019" name="Int. J. Syst. Evol. Microbiol.">
        <title>The Global Catalogue of Microorganisms (GCM) 10K type strain sequencing project: providing services to taxonomists for standard genome sequencing and annotation.</title>
        <authorList>
            <consortium name="The Broad Institute Genomics Platform"/>
            <consortium name="The Broad Institute Genome Sequencing Center for Infectious Disease"/>
            <person name="Wu L."/>
            <person name="Ma J."/>
        </authorList>
    </citation>
    <scope>NUCLEOTIDE SEQUENCE [LARGE SCALE GENOMIC DNA]</scope>
    <source>
        <strain evidence="3">CCUG 63369</strain>
    </source>
</reference>
<dbReference type="InterPro" id="IPR025410">
    <property type="entry name" value="Lant_dehyd"/>
</dbReference>
<keyword evidence="3" id="KW-1185">Reference proteome</keyword>
<dbReference type="NCBIfam" id="TIGR03897">
    <property type="entry name" value="lanti_2_LanM"/>
    <property type="match status" value="1"/>
</dbReference>
<dbReference type="Pfam" id="PF05147">
    <property type="entry name" value="LANC_like"/>
    <property type="match status" value="1"/>
</dbReference>
<evidence type="ECO:0000313" key="2">
    <source>
        <dbReference type="EMBL" id="MFD0800732.1"/>
    </source>
</evidence>
<evidence type="ECO:0000259" key="1">
    <source>
        <dbReference type="Pfam" id="PF13575"/>
    </source>
</evidence>
<dbReference type="InterPro" id="IPR017146">
    <property type="entry name" value="Lanti_2_LanM"/>
</dbReference>
<dbReference type="InterPro" id="IPR007822">
    <property type="entry name" value="LANC-like"/>
</dbReference>
<gene>
    <name evidence="2" type="primary">lanM</name>
    <name evidence="2" type="ORF">ACFQZU_05285</name>
</gene>
<accession>A0ABW3BBL5</accession>
<name>A0ABW3BBL5_9ACTN</name>
<organism evidence="2 3">
    <name type="scientific">Streptomonospora algeriensis</name>
    <dbReference type="NCBI Taxonomy" id="995084"/>
    <lineage>
        <taxon>Bacteria</taxon>
        <taxon>Bacillati</taxon>
        <taxon>Actinomycetota</taxon>
        <taxon>Actinomycetes</taxon>
        <taxon>Streptosporangiales</taxon>
        <taxon>Nocardiopsidaceae</taxon>
        <taxon>Streptomonospora</taxon>
    </lineage>
</organism>